<organism evidence="6 7">
    <name type="scientific">Bradyrhizobium diversitatis</name>
    <dbReference type="NCBI Taxonomy" id="2755406"/>
    <lineage>
        <taxon>Bacteria</taxon>
        <taxon>Pseudomonadati</taxon>
        <taxon>Pseudomonadota</taxon>
        <taxon>Alphaproteobacteria</taxon>
        <taxon>Hyphomicrobiales</taxon>
        <taxon>Nitrobacteraceae</taxon>
        <taxon>Bradyrhizobium</taxon>
    </lineage>
</organism>
<dbReference type="InterPro" id="IPR002509">
    <property type="entry name" value="NODB_dom"/>
</dbReference>
<dbReference type="Pfam" id="PF01522">
    <property type="entry name" value="Polysacc_deac_1"/>
    <property type="match status" value="1"/>
</dbReference>
<dbReference type="Gene3D" id="3.20.20.370">
    <property type="entry name" value="Glycoside hydrolase/deacetylase"/>
    <property type="match status" value="1"/>
</dbReference>
<comment type="function">
    <text evidence="1">Is involved in generating a small heat-stable compound (Nod), an acylated oligomer of N-acetylglucosamine, that stimulates mitosis in various plant protoplasts.</text>
</comment>
<dbReference type="PANTHER" id="PTHR43123">
    <property type="entry name" value="POLYSACCHARIDE DEACETYLASE-RELATED"/>
    <property type="match status" value="1"/>
</dbReference>
<protein>
    <recommendedName>
        <fullName evidence="3">Chitooligosaccharide deacetylase</fullName>
    </recommendedName>
    <alternativeName>
        <fullName evidence="4">Nodulation protein B</fullName>
    </alternativeName>
</protein>
<comment type="caution">
    <text evidence="6">The sequence shown here is derived from an EMBL/GenBank/DDBJ whole genome shotgun (WGS) entry which is preliminary data.</text>
</comment>
<evidence type="ECO:0000256" key="1">
    <source>
        <dbReference type="ARBA" id="ARBA00003236"/>
    </source>
</evidence>
<evidence type="ECO:0000313" key="6">
    <source>
        <dbReference type="EMBL" id="MBH5386432.1"/>
    </source>
</evidence>
<sequence>MMDVARLGPIHGSGSKRIRLPNDARLALWVCPNVEHYEFLPDPGKTRNPWPRTPHPDILGYSLRDYGNRVGLWRMLEVLDEYRVPCTASLNAAVFAHYPEILDACEKRNWDYMLHGMYNTRYLWNLSEEDERDAIWQSLRLFEKFTGRQPAGWFSPSVSHTLRTPDLVAEAGFQYYCDFYHDDQPTPIRVRNGTLVSLPYQMDLNDAVLFARSCEGDDFLRVARDMFDTLYAEGAEACRVMNMAIHPYISGRPQRIRFLDKALDYILSHSGVWLATGAELTNWYRDSLLRGGDEEDNNVDQT</sequence>
<proteinExistence type="inferred from homology"/>
<accession>A0ABS0P003</accession>
<dbReference type="PANTHER" id="PTHR43123:SF4">
    <property type="entry name" value="POLYSACCHARIDE DEACETYLASE"/>
    <property type="match status" value="1"/>
</dbReference>
<gene>
    <name evidence="6" type="ORF">H1B27_09055</name>
</gene>
<dbReference type="InterPro" id="IPR011330">
    <property type="entry name" value="Glyco_hydro/deAcase_b/a-brl"/>
</dbReference>
<dbReference type="Proteomes" id="UP001194539">
    <property type="component" value="Unassembled WGS sequence"/>
</dbReference>
<dbReference type="CDD" id="cd10979">
    <property type="entry name" value="CE4_PuuE_like"/>
    <property type="match status" value="1"/>
</dbReference>
<reference evidence="6 7" key="1">
    <citation type="submission" date="2020-07" db="EMBL/GenBank/DDBJ databases">
        <title>Bradyrhizobium diversity isolated from nodules of indigenous legumes of Western Australia.</title>
        <authorList>
            <person name="Klepa M.S."/>
        </authorList>
    </citation>
    <scope>NUCLEOTIDE SEQUENCE [LARGE SCALE GENOMIC DNA]</scope>
    <source>
        <strain evidence="6 7">CNPSo 4019</strain>
    </source>
</reference>
<dbReference type="PROSITE" id="PS51677">
    <property type="entry name" value="NODB"/>
    <property type="match status" value="1"/>
</dbReference>
<name>A0ABS0P003_9BRAD</name>
<dbReference type="EMBL" id="JACEGD010000007">
    <property type="protein sequence ID" value="MBH5386432.1"/>
    <property type="molecule type" value="Genomic_DNA"/>
</dbReference>
<feature type="domain" description="NodB homology" evidence="5">
    <location>
        <begin position="58"/>
        <end position="275"/>
    </location>
</feature>
<dbReference type="SUPFAM" id="SSF88713">
    <property type="entry name" value="Glycoside hydrolase/deacetylase"/>
    <property type="match status" value="1"/>
</dbReference>
<evidence type="ECO:0000256" key="2">
    <source>
        <dbReference type="ARBA" id="ARBA00010973"/>
    </source>
</evidence>
<evidence type="ECO:0000259" key="5">
    <source>
        <dbReference type="PROSITE" id="PS51677"/>
    </source>
</evidence>
<comment type="similarity">
    <text evidence="2">Belongs to the polysaccharide deacetylase family.</text>
</comment>
<evidence type="ECO:0000256" key="3">
    <source>
        <dbReference type="ARBA" id="ARBA00020071"/>
    </source>
</evidence>
<evidence type="ECO:0000256" key="4">
    <source>
        <dbReference type="ARBA" id="ARBA00032976"/>
    </source>
</evidence>
<keyword evidence="7" id="KW-1185">Reference proteome</keyword>
<evidence type="ECO:0000313" key="7">
    <source>
        <dbReference type="Proteomes" id="UP001194539"/>
    </source>
</evidence>